<evidence type="ECO:0000313" key="2">
    <source>
        <dbReference type="EMBL" id="KAK7943576.1"/>
    </source>
</evidence>
<dbReference type="GeneID" id="92081973"/>
<dbReference type="EMBL" id="JAQQWE010000008">
    <property type="protein sequence ID" value="KAK7943576.1"/>
    <property type="molecule type" value="Genomic_DNA"/>
</dbReference>
<gene>
    <name evidence="2" type="ORF">PG986_012689</name>
</gene>
<keyword evidence="3" id="KW-1185">Reference proteome</keyword>
<evidence type="ECO:0000313" key="3">
    <source>
        <dbReference type="Proteomes" id="UP001391051"/>
    </source>
</evidence>
<feature type="compositionally biased region" description="Basic and acidic residues" evidence="1">
    <location>
        <begin position="52"/>
        <end position="61"/>
    </location>
</feature>
<proteinExistence type="predicted"/>
<comment type="caution">
    <text evidence="2">The sequence shown here is derived from an EMBL/GenBank/DDBJ whole genome shotgun (WGS) entry which is preliminary data.</text>
</comment>
<reference evidence="2 3" key="1">
    <citation type="submission" date="2023-01" db="EMBL/GenBank/DDBJ databases">
        <title>Analysis of 21 Apiospora genomes using comparative genomics revels a genus with tremendous synthesis potential of carbohydrate active enzymes and secondary metabolites.</title>
        <authorList>
            <person name="Sorensen T."/>
        </authorList>
    </citation>
    <scope>NUCLEOTIDE SEQUENCE [LARGE SCALE GENOMIC DNA]</scope>
    <source>
        <strain evidence="2 3">CBS 24483</strain>
    </source>
</reference>
<feature type="compositionally biased region" description="Basic and acidic residues" evidence="1">
    <location>
        <begin position="172"/>
        <end position="181"/>
    </location>
</feature>
<protein>
    <submittedName>
        <fullName evidence="2">Uncharacterized protein</fullName>
    </submittedName>
</protein>
<dbReference type="Proteomes" id="UP001391051">
    <property type="component" value="Unassembled WGS sequence"/>
</dbReference>
<feature type="region of interest" description="Disordered" evidence="1">
    <location>
        <begin position="1"/>
        <end position="70"/>
    </location>
</feature>
<feature type="region of interest" description="Disordered" evidence="1">
    <location>
        <begin position="172"/>
        <end position="204"/>
    </location>
</feature>
<accession>A0ABR1Q0Q1</accession>
<evidence type="ECO:0000256" key="1">
    <source>
        <dbReference type="SAM" id="MobiDB-lite"/>
    </source>
</evidence>
<organism evidence="2 3">
    <name type="scientific">Apiospora aurea</name>
    <dbReference type="NCBI Taxonomy" id="335848"/>
    <lineage>
        <taxon>Eukaryota</taxon>
        <taxon>Fungi</taxon>
        <taxon>Dikarya</taxon>
        <taxon>Ascomycota</taxon>
        <taxon>Pezizomycotina</taxon>
        <taxon>Sordariomycetes</taxon>
        <taxon>Xylariomycetidae</taxon>
        <taxon>Amphisphaeriales</taxon>
        <taxon>Apiosporaceae</taxon>
        <taxon>Apiospora</taxon>
    </lineage>
</organism>
<name>A0ABR1Q0Q1_9PEZI</name>
<sequence>MFSPSQYTFRRCRKDPKPPTKPAAVARVGRFTQDNPTAPYGPKRKAYAEGSRPNKERETRGTKPGTSVARHKGAPLYAGVNGNGGDISFRKIDQPSALVVADFMTRDAPDGKALAILVHIRRPRPRHTFHPNHSNHNEIGIFSWRYLDPGLHFPSQPNDRAVSCRQDQHVTLHGTSRHDASDGCGPLLPIGQGHGVKQSYGPAG</sequence>
<dbReference type="RefSeq" id="XP_066695607.1">
    <property type="nucleotide sequence ID" value="XM_066848911.1"/>
</dbReference>